<name>A0A9P4UXA7_9PLEO</name>
<feature type="domain" description="O-methyltransferase C-terminal" evidence="4">
    <location>
        <begin position="187"/>
        <end position="393"/>
    </location>
</feature>
<feature type="domain" description="O-methyltransferase dimerisation" evidence="5">
    <location>
        <begin position="84"/>
        <end position="151"/>
    </location>
</feature>
<dbReference type="AlphaFoldDB" id="A0A9P4UXA7"/>
<dbReference type="PANTHER" id="PTHR43712">
    <property type="entry name" value="PUTATIVE (AFU_ORTHOLOGUE AFUA_4G14580)-RELATED"/>
    <property type="match status" value="1"/>
</dbReference>
<dbReference type="Gene3D" id="1.10.10.10">
    <property type="entry name" value="Winged helix-like DNA-binding domain superfamily/Winged helix DNA-binding domain"/>
    <property type="match status" value="1"/>
</dbReference>
<dbReference type="Proteomes" id="UP000799444">
    <property type="component" value="Unassembled WGS sequence"/>
</dbReference>
<dbReference type="PANTHER" id="PTHR43712:SF12">
    <property type="entry name" value="STERIGMATOCYSTIN 8-O-METHYLTRANSFERASE"/>
    <property type="match status" value="1"/>
</dbReference>
<dbReference type="PROSITE" id="PS51683">
    <property type="entry name" value="SAM_OMT_II"/>
    <property type="match status" value="1"/>
</dbReference>
<dbReference type="SUPFAM" id="SSF46785">
    <property type="entry name" value="Winged helix' DNA-binding domain"/>
    <property type="match status" value="1"/>
</dbReference>
<comment type="caution">
    <text evidence="6">The sequence shown here is derived from an EMBL/GenBank/DDBJ whole genome shotgun (WGS) entry which is preliminary data.</text>
</comment>
<dbReference type="InterPro" id="IPR001077">
    <property type="entry name" value="COMT_C"/>
</dbReference>
<keyword evidence="1" id="KW-0489">Methyltransferase</keyword>
<keyword evidence="2" id="KW-0808">Transferase</keyword>
<proteinExistence type="predicted"/>
<evidence type="ECO:0000259" key="5">
    <source>
        <dbReference type="Pfam" id="PF08100"/>
    </source>
</evidence>
<dbReference type="Gene3D" id="3.40.50.150">
    <property type="entry name" value="Vaccinia Virus protein VP39"/>
    <property type="match status" value="1"/>
</dbReference>
<evidence type="ECO:0000256" key="1">
    <source>
        <dbReference type="ARBA" id="ARBA00022603"/>
    </source>
</evidence>
<dbReference type="InterPro" id="IPR016461">
    <property type="entry name" value="COMT-like"/>
</dbReference>
<dbReference type="Pfam" id="PF08100">
    <property type="entry name" value="Dimerisation"/>
    <property type="match status" value="1"/>
</dbReference>
<gene>
    <name evidence="6" type="ORF">EJ04DRAFT_546612</name>
</gene>
<organism evidence="6 7">
    <name type="scientific">Polyplosphaeria fusca</name>
    <dbReference type="NCBI Taxonomy" id="682080"/>
    <lineage>
        <taxon>Eukaryota</taxon>
        <taxon>Fungi</taxon>
        <taxon>Dikarya</taxon>
        <taxon>Ascomycota</taxon>
        <taxon>Pezizomycotina</taxon>
        <taxon>Dothideomycetes</taxon>
        <taxon>Pleosporomycetidae</taxon>
        <taxon>Pleosporales</taxon>
        <taxon>Tetraplosphaeriaceae</taxon>
        <taxon>Polyplosphaeria</taxon>
    </lineage>
</organism>
<dbReference type="Pfam" id="PF00891">
    <property type="entry name" value="Methyltransf_2"/>
    <property type="match status" value="1"/>
</dbReference>
<dbReference type="EMBL" id="ML996266">
    <property type="protein sequence ID" value="KAF2728791.1"/>
    <property type="molecule type" value="Genomic_DNA"/>
</dbReference>
<dbReference type="OrthoDB" id="2410195at2759"/>
<evidence type="ECO:0000259" key="4">
    <source>
        <dbReference type="Pfam" id="PF00891"/>
    </source>
</evidence>
<evidence type="ECO:0000313" key="7">
    <source>
        <dbReference type="Proteomes" id="UP000799444"/>
    </source>
</evidence>
<keyword evidence="7" id="KW-1185">Reference proteome</keyword>
<keyword evidence="3" id="KW-0949">S-adenosyl-L-methionine</keyword>
<dbReference type="GO" id="GO:0008171">
    <property type="term" value="F:O-methyltransferase activity"/>
    <property type="evidence" value="ECO:0007669"/>
    <property type="project" value="InterPro"/>
</dbReference>
<evidence type="ECO:0000256" key="3">
    <source>
        <dbReference type="ARBA" id="ARBA00022691"/>
    </source>
</evidence>
<dbReference type="InterPro" id="IPR036388">
    <property type="entry name" value="WH-like_DNA-bd_sf"/>
</dbReference>
<dbReference type="GO" id="GO:0032259">
    <property type="term" value="P:methylation"/>
    <property type="evidence" value="ECO:0007669"/>
    <property type="project" value="UniProtKB-KW"/>
</dbReference>
<accession>A0A9P4UXA7</accession>
<dbReference type="InterPro" id="IPR036390">
    <property type="entry name" value="WH_DNA-bd_sf"/>
</dbReference>
<dbReference type="SUPFAM" id="SSF53335">
    <property type="entry name" value="S-adenosyl-L-methionine-dependent methyltransferases"/>
    <property type="match status" value="1"/>
</dbReference>
<sequence length="418" mass="46472">MATSQLLQLAQQIQDLTSKIVSDLSAHQIPEPNFTPSSTEIPETPETAHLRASLNDAATDLLRLVNGPRNDARNRICTLYDIVAWQAACEFGFFDAVPEDGGASISEIAVRANVDEERVGRFIRILATDRIFEEKEPGRFWHTARSVVFLRDRQIRDAVHYQVDEYFQAAAQTATSVKQTPDGFTLEKNPFVASHGAPLFQYYKQNPTLAARFASAMAGIGRMERQFDDLKDSYAWATLPKGKLIDIGGGNGHYAIALARTYPNLEITVQDSLEMMAAASLQDLSDLSGRVSFMQHNFFTAQPIACASAYLLRQVTHNWSDEDCIRIFRGIVPALEKSAPGTPLLVNDVVLPRAGEVGLYHERRLRQIDIMMMVALGAGQRSEGQFGELLRRADERLKIVGIHGTGNLSLMEVHLVRE</sequence>
<protein>
    <submittedName>
        <fullName evidence="6">O-methyltransferas-like protein</fullName>
    </submittedName>
</protein>
<dbReference type="InterPro" id="IPR029063">
    <property type="entry name" value="SAM-dependent_MTases_sf"/>
</dbReference>
<reference evidence="6" key="1">
    <citation type="journal article" date="2020" name="Stud. Mycol.">
        <title>101 Dothideomycetes genomes: a test case for predicting lifestyles and emergence of pathogens.</title>
        <authorList>
            <person name="Haridas S."/>
            <person name="Albert R."/>
            <person name="Binder M."/>
            <person name="Bloem J."/>
            <person name="Labutti K."/>
            <person name="Salamov A."/>
            <person name="Andreopoulos B."/>
            <person name="Baker S."/>
            <person name="Barry K."/>
            <person name="Bills G."/>
            <person name="Bluhm B."/>
            <person name="Cannon C."/>
            <person name="Castanera R."/>
            <person name="Culley D."/>
            <person name="Daum C."/>
            <person name="Ezra D."/>
            <person name="Gonzalez J."/>
            <person name="Henrissat B."/>
            <person name="Kuo A."/>
            <person name="Liang C."/>
            <person name="Lipzen A."/>
            <person name="Lutzoni F."/>
            <person name="Magnuson J."/>
            <person name="Mondo S."/>
            <person name="Nolan M."/>
            <person name="Ohm R."/>
            <person name="Pangilinan J."/>
            <person name="Park H.-J."/>
            <person name="Ramirez L."/>
            <person name="Alfaro M."/>
            <person name="Sun H."/>
            <person name="Tritt A."/>
            <person name="Yoshinaga Y."/>
            <person name="Zwiers L.-H."/>
            <person name="Turgeon B."/>
            <person name="Goodwin S."/>
            <person name="Spatafora J."/>
            <person name="Crous P."/>
            <person name="Grigoriev I."/>
        </authorList>
    </citation>
    <scope>NUCLEOTIDE SEQUENCE</scope>
    <source>
        <strain evidence="6">CBS 125425</strain>
    </source>
</reference>
<dbReference type="InterPro" id="IPR012967">
    <property type="entry name" value="COMT_dimerisation"/>
</dbReference>
<evidence type="ECO:0000256" key="2">
    <source>
        <dbReference type="ARBA" id="ARBA00022679"/>
    </source>
</evidence>
<evidence type="ECO:0000313" key="6">
    <source>
        <dbReference type="EMBL" id="KAF2728791.1"/>
    </source>
</evidence>